<dbReference type="AlphaFoldDB" id="A0AAE2WEE3"/>
<evidence type="ECO:0000313" key="6">
    <source>
        <dbReference type="EMBL" id="MBN3051723.1"/>
    </source>
</evidence>
<evidence type="ECO:0000313" key="7">
    <source>
        <dbReference type="Proteomes" id="UP000768524"/>
    </source>
</evidence>
<dbReference type="NCBIfam" id="NF041025">
    <property type="entry name" value="antiphage_deaminase"/>
    <property type="match status" value="1"/>
</dbReference>
<evidence type="ECO:0000259" key="5">
    <source>
        <dbReference type="PROSITE" id="PS51747"/>
    </source>
</evidence>
<comment type="similarity">
    <text evidence="1">Belongs to the cytidine and deoxycytidylate deaminase family.</text>
</comment>
<dbReference type="SUPFAM" id="SSF53927">
    <property type="entry name" value="Cytidine deaminase-like"/>
    <property type="match status" value="1"/>
</dbReference>
<keyword evidence="4" id="KW-0862">Zinc</keyword>
<dbReference type="SUPFAM" id="SSF52540">
    <property type="entry name" value="P-loop containing nucleoside triphosphate hydrolases"/>
    <property type="match status" value="1"/>
</dbReference>
<evidence type="ECO:0000256" key="4">
    <source>
        <dbReference type="ARBA" id="ARBA00022833"/>
    </source>
</evidence>
<feature type="domain" description="CMP/dCMP-type deaminase" evidence="5">
    <location>
        <begin position="278"/>
        <end position="464"/>
    </location>
</feature>
<dbReference type="InterPro" id="IPR016193">
    <property type="entry name" value="Cytidine_deaminase-like"/>
</dbReference>
<evidence type="ECO:0000256" key="3">
    <source>
        <dbReference type="ARBA" id="ARBA00022801"/>
    </source>
</evidence>
<proteinExistence type="inferred from homology"/>
<dbReference type="GO" id="GO:0008270">
    <property type="term" value="F:zinc ion binding"/>
    <property type="evidence" value="ECO:0007669"/>
    <property type="project" value="InterPro"/>
</dbReference>
<dbReference type="EMBL" id="JACGEP010000021">
    <property type="protein sequence ID" value="MBN3051723.1"/>
    <property type="molecule type" value="Genomic_DNA"/>
</dbReference>
<dbReference type="InterPro" id="IPR015517">
    <property type="entry name" value="dCMP_deaminase-rel"/>
</dbReference>
<gene>
    <name evidence="6" type="ORF">H4F45_09590</name>
</gene>
<keyword evidence="2" id="KW-0479">Metal-binding</keyword>
<dbReference type="Pfam" id="PF00383">
    <property type="entry name" value="dCMP_cyt_deam_1"/>
    <property type="match status" value="1"/>
</dbReference>
<dbReference type="RefSeq" id="WP_130639936.1">
    <property type="nucleotide sequence ID" value="NZ_JACGEP010000021.1"/>
</dbReference>
<dbReference type="InterPro" id="IPR027417">
    <property type="entry name" value="P-loop_NTPase"/>
</dbReference>
<dbReference type="PROSITE" id="PS51747">
    <property type="entry name" value="CYT_DCMP_DEAMINASES_2"/>
    <property type="match status" value="1"/>
</dbReference>
<evidence type="ECO:0000256" key="1">
    <source>
        <dbReference type="ARBA" id="ARBA00006576"/>
    </source>
</evidence>
<keyword evidence="3" id="KW-0378">Hydrolase</keyword>
<dbReference type="PANTHER" id="PTHR11086:SF18">
    <property type="entry name" value="DEOXYCYTIDYLATE DEAMINASE"/>
    <property type="match status" value="1"/>
</dbReference>
<comment type="caution">
    <text evidence="6">The sequence shown here is derived from an EMBL/GenBank/DDBJ whole genome shotgun (WGS) entry which is preliminary data.</text>
</comment>
<dbReference type="InterPro" id="IPR002125">
    <property type="entry name" value="CMP_dCMP_dom"/>
</dbReference>
<dbReference type="InterPro" id="IPR016192">
    <property type="entry name" value="APOBEC/CMP_deaminase_Zn-bd"/>
</dbReference>
<dbReference type="Gene3D" id="3.40.50.300">
    <property type="entry name" value="P-loop containing nucleotide triphosphate hydrolases"/>
    <property type="match status" value="1"/>
</dbReference>
<name>A0AAE2WEE3_9GAMM</name>
<reference evidence="6" key="1">
    <citation type="submission" date="2020-07" db="EMBL/GenBank/DDBJ databases">
        <title>A pangenomic view of the genus Pectobacterium provides insights into genome organization, phylogeny, and virulence.</title>
        <authorList>
            <person name="Jonkheer E."/>
            <person name="Brankovics B."/>
            <person name="Houwers I."/>
            <person name="Van Der Wolf J."/>
            <person name="Bonants P."/>
            <person name="Vreeburg R."/>
            <person name="Bollema R."/>
            <person name="De Haan J."/>
            <person name="Berke L."/>
            <person name="De Ridder D."/>
            <person name="Smit S."/>
            <person name="Van Der Lee T.A.J."/>
        </authorList>
    </citation>
    <scope>NUCLEOTIDE SEQUENCE</scope>
    <source>
        <strain evidence="6">NAK:433</strain>
    </source>
</reference>
<accession>A0AAE2WEE3</accession>
<dbReference type="GO" id="GO:0004132">
    <property type="term" value="F:dCMP deaminase activity"/>
    <property type="evidence" value="ECO:0007669"/>
    <property type="project" value="TreeGrafter"/>
</dbReference>
<evidence type="ECO:0000256" key="2">
    <source>
        <dbReference type="ARBA" id="ARBA00022723"/>
    </source>
</evidence>
<dbReference type="Proteomes" id="UP000768524">
    <property type="component" value="Unassembled WGS sequence"/>
</dbReference>
<dbReference type="Gene3D" id="3.40.140.10">
    <property type="entry name" value="Cytidine Deaminase, domain 2"/>
    <property type="match status" value="1"/>
</dbReference>
<dbReference type="GO" id="GO:0005737">
    <property type="term" value="C:cytoplasm"/>
    <property type="evidence" value="ECO:0007669"/>
    <property type="project" value="TreeGrafter"/>
</dbReference>
<organism evidence="6 7">
    <name type="scientific">Pectobacterium brasiliense</name>
    <dbReference type="NCBI Taxonomy" id="180957"/>
    <lineage>
        <taxon>Bacteria</taxon>
        <taxon>Pseudomonadati</taxon>
        <taxon>Pseudomonadota</taxon>
        <taxon>Gammaproteobacteria</taxon>
        <taxon>Enterobacterales</taxon>
        <taxon>Pectobacteriaceae</taxon>
        <taxon>Pectobacterium</taxon>
    </lineage>
</organism>
<dbReference type="PROSITE" id="PS00903">
    <property type="entry name" value="CYT_DCMP_DEAMINASES_1"/>
    <property type="match status" value="1"/>
</dbReference>
<dbReference type="PANTHER" id="PTHR11086">
    <property type="entry name" value="DEOXYCYTIDYLATE DEAMINASE-RELATED"/>
    <property type="match status" value="1"/>
</dbReference>
<protein>
    <submittedName>
        <fullName evidence="6">Deoxycytidylate deaminase</fullName>
    </submittedName>
</protein>
<sequence length="542" mass="60585">MSNAIDSSAINADEHLARGDVRNGQDVLLELRTNEVFVAIVGPAGAGAGTAAKILSSFFNENDYQVEVIKASSLIRHEAESAGFEVPAPDSRKTLENVKLMQDRGDELRQGKLYGRQEDHSAVARLILGNISECRAKLQDVVFDGEPIIPNGTPRVFIIDSLRHPEEVSLLREIYQDSFSLIGIVCDPAKREERIRYNFFDRSERGQESVKTQVREFLNRDENAEEKYGQHVSDTFYEADFFVDNTQDANDDLTITGMNDHLRRFVNLITQKSVLTPTISETAMHQARSSQMRSACLSRQVGATLVNVAGNIVATGANDVPKAGGGIYGNSFSLQTETDHRCAFRKTKYCSSNKEQNKIIEELINAFPILNEVEEKDELIKKIRKTRLGGLIEFSRAVHAEMDAILSASISGVSPKGCRMYVTTYPCHYCARHIIAAGIDEVQFIEPYPKSKATELHSDAIAVDSQDWIPPSQGGNHVLFRPFVGVAPRLYRRVFLKVRDYKNKVTGDFLLGKPTWGRPSESYKEAYSSMEIKLSWQGVNHD</sequence>